<accession>A0AAW2WKC1</accession>
<dbReference type="PANTHER" id="PTHR47592:SF29">
    <property type="entry name" value="ZINC FINGER, CCHC-TYPE"/>
    <property type="match status" value="1"/>
</dbReference>
<dbReference type="Pfam" id="PF14223">
    <property type="entry name" value="Retrotran_gag_2"/>
    <property type="match status" value="1"/>
</dbReference>
<name>A0AAW2WKC1_SESRA</name>
<dbReference type="AlphaFoldDB" id="A0AAW2WKC1"/>
<sequence>MVESVKDVTAKFSKLDKFEGVDFHRWQKKMHFLLTTLKYVLSTLIPEYVEDETVEQTRRRNKWKNDDYICRGHILNGMSDTLFNIYQNVEFAKALWDALKKQSILQKMLQARSS</sequence>
<reference evidence="1" key="1">
    <citation type="submission" date="2020-06" db="EMBL/GenBank/DDBJ databases">
        <authorList>
            <person name="Li T."/>
            <person name="Hu X."/>
            <person name="Zhang T."/>
            <person name="Song X."/>
            <person name="Zhang H."/>
            <person name="Dai N."/>
            <person name="Sheng W."/>
            <person name="Hou X."/>
            <person name="Wei L."/>
        </authorList>
    </citation>
    <scope>NUCLEOTIDE SEQUENCE</scope>
    <source>
        <strain evidence="1">G02</strain>
        <tissue evidence="1">Leaf</tissue>
    </source>
</reference>
<proteinExistence type="predicted"/>
<reference evidence="1" key="2">
    <citation type="journal article" date="2024" name="Plant">
        <title>Genomic evolution and insights into agronomic trait innovations of Sesamum species.</title>
        <authorList>
            <person name="Miao H."/>
            <person name="Wang L."/>
            <person name="Qu L."/>
            <person name="Liu H."/>
            <person name="Sun Y."/>
            <person name="Le M."/>
            <person name="Wang Q."/>
            <person name="Wei S."/>
            <person name="Zheng Y."/>
            <person name="Lin W."/>
            <person name="Duan Y."/>
            <person name="Cao H."/>
            <person name="Xiong S."/>
            <person name="Wang X."/>
            <person name="Wei L."/>
            <person name="Li C."/>
            <person name="Ma Q."/>
            <person name="Ju M."/>
            <person name="Zhao R."/>
            <person name="Li G."/>
            <person name="Mu C."/>
            <person name="Tian Q."/>
            <person name="Mei H."/>
            <person name="Zhang T."/>
            <person name="Gao T."/>
            <person name="Zhang H."/>
        </authorList>
    </citation>
    <scope>NUCLEOTIDE SEQUENCE</scope>
    <source>
        <strain evidence="1">G02</strain>
    </source>
</reference>
<evidence type="ECO:0000313" key="1">
    <source>
        <dbReference type="EMBL" id="KAL0442057.1"/>
    </source>
</evidence>
<comment type="caution">
    <text evidence="1">The sequence shown here is derived from an EMBL/GenBank/DDBJ whole genome shotgun (WGS) entry which is preliminary data.</text>
</comment>
<dbReference type="PANTHER" id="PTHR47592">
    <property type="entry name" value="PBF68 PROTEIN"/>
    <property type="match status" value="1"/>
</dbReference>
<organism evidence="1">
    <name type="scientific">Sesamum radiatum</name>
    <name type="common">Black benniseed</name>
    <dbReference type="NCBI Taxonomy" id="300843"/>
    <lineage>
        <taxon>Eukaryota</taxon>
        <taxon>Viridiplantae</taxon>
        <taxon>Streptophyta</taxon>
        <taxon>Embryophyta</taxon>
        <taxon>Tracheophyta</taxon>
        <taxon>Spermatophyta</taxon>
        <taxon>Magnoliopsida</taxon>
        <taxon>eudicotyledons</taxon>
        <taxon>Gunneridae</taxon>
        <taxon>Pentapetalae</taxon>
        <taxon>asterids</taxon>
        <taxon>lamiids</taxon>
        <taxon>Lamiales</taxon>
        <taxon>Pedaliaceae</taxon>
        <taxon>Sesamum</taxon>
    </lineage>
</organism>
<gene>
    <name evidence="1" type="ORF">Sradi_0144600</name>
</gene>
<protein>
    <recommendedName>
        <fullName evidence="2">Zinc finger, CCHC-type</fullName>
    </recommendedName>
</protein>
<evidence type="ECO:0008006" key="2">
    <source>
        <dbReference type="Google" id="ProtNLM"/>
    </source>
</evidence>
<dbReference type="EMBL" id="JACGWJ010000001">
    <property type="protein sequence ID" value="KAL0442057.1"/>
    <property type="molecule type" value="Genomic_DNA"/>
</dbReference>